<organism evidence="2 3">
    <name type="scientific">Talaromyces atroroseus</name>
    <dbReference type="NCBI Taxonomy" id="1441469"/>
    <lineage>
        <taxon>Eukaryota</taxon>
        <taxon>Fungi</taxon>
        <taxon>Dikarya</taxon>
        <taxon>Ascomycota</taxon>
        <taxon>Pezizomycotina</taxon>
        <taxon>Eurotiomycetes</taxon>
        <taxon>Eurotiomycetidae</taxon>
        <taxon>Eurotiales</taxon>
        <taxon>Trichocomaceae</taxon>
        <taxon>Talaromyces</taxon>
        <taxon>Talaromyces sect. Trachyspermi</taxon>
    </lineage>
</organism>
<sequence>MATGKVLETGLSVIYDPPNEAPIAEYSLFVVIRFTNWNGTEGVFWPQDLLRHDCDRARILTWGYDSHVTKGYESANKNNVFAHAKNLLANLKRDRPEGRPIIFVAHSLGGILVKEVLRRSNESTQDIVVDIVRSTSAVVFLGTPHRGSSKAADIGQAFRQAASTLLRVDSNAAILRALGADSPELELGRESFIVLWRKYKFSVKTFQESKPMAGVNVSILNELVVSKESSSLDDPEENAETIEADHRMMCKFYGAEDPSYIQVSGELKGFVNSILRKYQSRRREAEVDMLGHAGNCYAAPESSYSSIGILLVYIPQLIKAVEYYGDGVSTIDSMKVYENVFIDSQMLLMTSLDMFEKCCRRLVRNLPDTQVHRLIDFHKGWSDPQLQAQLHQQLGEDSAKFIVTIKQTKKRIELLQRKLKLRADFEESFNTWSRVGSEFNLHKYTEVIDQIHQGVQRICTFMPEEVDPIVIQGHQSFPRDLNYWLDIQTHTYRLFNAISSIWPRDCAYHTHHAKLRLNIPTEDREEQEAPKVNVSFAMDKRVSLTQHYPRGWRDVKVIFSQAPRVNIFKKEVRFSPTSITIDPLQAPNKCASERKIENICTMLEENHQIKCLGLLHSEGWHYHIHDPTNYARNLTPLGDILSSHNITTRQRRTLALTLASGVLQLYDTPWLRDNWTLYDIYIDSSQGVDYLYVLRMFDECSLQQHLPGRRPSALDCVRNRTLFALGVALLELTYGAPLSAQKTEEDLNDALTPHRIVWRLTKKIEHDELPQFARAVFKCIHPDAEGFEFSLANQGFRRRFFQEVVLPLKNDYDELPRIRC</sequence>
<dbReference type="Pfam" id="PF24476">
    <property type="entry name" value="DUF7580"/>
    <property type="match status" value="1"/>
</dbReference>
<protein>
    <recommendedName>
        <fullName evidence="1">DUF7580 domain-containing protein</fullName>
    </recommendedName>
</protein>
<evidence type="ECO:0000313" key="3">
    <source>
        <dbReference type="Proteomes" id="UP000214365"/>
    </source>
</evidence>
<dbReference type="InterPro" id="IPR056002">
    <property type="entry name" value="DUF7580"/>
</dbReference>
<reference evidence="2 3" key="1">
    <citation type="submission" date="2015-06" db="EMBL/GenBank/DDBJ databases">
        <title>Talaromyces atroroseus IBT 11181 draft genome.</title>
        <authorList>
            <person name="Rasmussen K.B."/>
            <person name="Rasmussen S."/>
            <person name="Petersen B."/>
            <person name="Sicheritz-Ponten T."/>
            <person name="Mortensen U.H."/>
            <person name="Thrane U."/>
        </authorList>
    </citation>
    <scope>NUCLEOTIDE SEQUENCE [LARGE SCALE GENOMIC DNA]</scope>
    <source>
        <strain evidence="2 3">IBT 11181</strain>
    </source>
</reference>
<dbReference type="RefSeq" id="XP_020115713.1">
    <property type="nucleotide sequence ID" value="XM_020264163.1"/>
</dbReference>
<evidence type="ECO:0000259" key="1">
    <source>
        <dbReference type="Pfam" id="PF24476"/>
    </source>
</evidence>
<dbReference type="AlphaFoldDB" id="A0A1Q5Q6X0"/>
<dbReference type="Proteomes" id="UP000214365">
    <property type="component" value="Unassembled WGS sequence"/>
</dbReference>
<dbReference type="Gene3D" id="3.40.50.1820">
    <property type="entry name" value="alpha/beta hydrolase"/>
    <property type="match status" value="1"/>
</dbReference>
<dbReference type="InterPro" id="IPR029058">
    <property type="entry name" value="AB_hydrolase_fold"/>
</dbReference>
<dbReference type="SUPFAM" id="SSF53474">
    <property type="entry name" value="alpha/beta-Hydrolases"/>
    <property type="match status" value="1"/>
</dbReference>
<dbReference type="PANTHER" id="PTHR35186:SF4">
    <property type="entry name" value="PRION-INHIBITION AND PROPAGATION HELO DOMAIN-CONTAINING PROTEIN"/>
    <property type="match status" value="1"/>
</dbReference>
<comment type="caution">
    <text evidence="2">The sequence shown here is derived from an EMBL/GenBank/DDBJ whole genome shotgun (WGS) entry which is preliminary data.</text>
</comment>
<keyword evidence="3" id="KW-1185">Reference proteome</keyword>
<evidence type="ECO:0000313" key="2">
    <source>
        <dbReference type="EMBL" id="OKL55592.1"/>
    </source>
</evidence>
<dbReference type="OrthoDB" id="427518at2759"/>
<gene>
    <name evidence="2" type="ORF">UA08_09132</name>
</gene>
<feature type="domain" description="DUF7580" evidence="1">
    <location>
        <begin position="487"/>
        <end position="813"/>
    </location>
</feature>
<name>A0A1Q5Q6X0_TALAT</name>
<dbReference type="GeneID" id="31008888"/>
<accession>A0A1Q5Q6X0</accession>
<dbReference type="EMBL" id="LFMY01000019">
    <property type="protein sequence ID" value="OKL55592.1"/>
    <property type="molecule type" value="Genomic_DNA"/>
</dbReference>
<dbReference type="PANTHER" id="PTHR35186">
    <property type="entry name" value="ANK_REP_REGION DOMAIN-CONTAINING PROTEIN"/>
    <property type="match status" value="1"/>
</dbReference>
<proteinExistence type="predicted"/>